<name>A0ACB7XAJ9_9ERIC</name>
<evidence type="ECO:0000313" key="1">
    <source>
        <dbReference type="EMBL" id="KAH7837797.1"/>
    </source>
</evidence>
<reference evidence="1 2" key="1">
    <citation type="journal article" date="2021" name="Hortic Res">
        <title>High-quality reference genome and annotation aids understanding of berry development for evergreen blueberry (Vaccinium darrowii).</title>
        <authorList>
            <person name="Yu J."/>
            <person name="Hulse-Kemp A.M."/>
            <person name="Babiker E."/>
            <person name="Staton M."/>
        </authorList>
    </citation>
    <scope>NUCLEOTIDE SEQUENCE [LARGE SCALE GENOMIC DNA]</scope>
    <source>
        <strain evidence="2">cv. NJ 8807/NJ 8810</strain>
        <tissue evidence="1">Young leaf</tissue>
    </source>
</reference>
<proteinExistence type="predicted"/>
<gene>
    <name evidence="1" type="ORF">Vadar_018082</name>
</gene>
<dbReference type="Proteomes" id="UP000828048">
    <property type="component" value="Chromosome 6"/>
</dbReference>
<dbReference type="EMBL" id="CM037156">
    <property type="protein sequence ID" value="KAH7837797.1"/>
    <property type="molecule type" value="Genomic_DNA"/>
</dbReference>
<accession>A0ACB7XAJ9</accession>
<keyword evidence="2" id="KW-1185">Reference proteome</keyword>
<sequence length="327" mass="36762">MSHSLHRTTDGIPGSNQFLDQPSSTETIKPWEFNAGLEQHRVKQEGQHEDPSLPSPSVLDKLDIYKAKRSKSSHWSPEYEIPTQCPRDIVVRLAGEEFKRGSTGTVHSRARSFHTVEEYDAMVENIQLVREPITRLQDSKWSSKKSHHPDYYPSKNLMTAETGFLLTSGPGTREMPPTLNTSSPFEKSITFEDDPHEGSSSISGKGLKRKAIAKGLNSIQVPSITESPSVASLREWLYQGGQVYSPGAYVTPKFGSYNLPNPRQRKECSEEPIFDPNLLAAFEECMLHLDEEEDTILRGIEQVLEKDPANETETEEYSSSNTLLDPR</sequence>
<comment type="caution">
    <text evidence="1">The sequence shown here is derived from an EMBL/GenBank/DDBJ whole genome shotgun (WGS) entry which is preliminary data.</text>
</comment>
<evidence type="ECO:0000313" key="2">
    <source>
        <dbReference type="Proteomes" id="UP000828048"/>
    </source>
</evidence>
<organism evidence="1 2">
    <name type="scientific">Vaccinium darrowii</name>
    <dbReference type="NCBI Taxonomy" id="229202"/>
    <lineage>
        <taxon>Eukaryota</taxon>
        <taxon>Viridiplantae</taxon>
        <taxon>Streptophyta</taxon>
        <taxon>Embryophyta</taxon>
        <taxon>Tracheophyta</taxon>
        <taxon>Spermatophyta</taxon>
        <taxon>Magnoliopsida</taxon>
        <taxon>eudicotyledons</taxon>
        <taxon>Gunneridae</taxon>
        <taxon>Pentapetalae</taxon>
        <taxon>asterids</taxon>
        <taxon>Ericales</taxon>
        <taxon>Ericaceae</taxon>
        <taxon>Vaccinioideae</taxon>
        <taxon>Vaccinieae</taxon>
        <taxon>Vaccinium</taxon>
    </lineage>
</organism>
<protein>
    <submittedName>
        <fullName evidence="1">Uncharacterized protein</fullName>
    </submittedName>
</protein>